<feature type="signal peptide" evidence="1">
    <location>
        <begin position="1"/>
        <end position="20"/>
    </location>
</feature>
<evidence type="ECO:0000256" key="1">
    <source>
        <dbReference type="SAM" id="SignalP"/>
    </source>
</evidence>
<dbReference type="Gene3D" id="3.30.430.10">
    <property type="entry name" value="Killer Toxin P4, subunit A"/>
    <property type="match status" value="1"/>
</dbReference>
<dbReference type="OrthoDB" id="4177994at2759"/>
<sequence length="177" mass="19524">MSIFCMLVHLLTLFWSLSFAAVVPLGIVDIAPADSYPTALQACHGPLCPIPQPAPRAPPSLTSIPVMNCKGNHWCQGYKTDTMKVFKDMVDKLPDYKQFWDGEHIACLKKGTFPDLTPATICMFFEHTSGRTLDAALVKKSVQFFIIKDCKICGTIATEDDGLFENGALTVNYVLHP</sequence>
<evidence type="ECO:0000313" key="3">
    <source>
        <dbReference type="EMBL" id="KAF1957777.1"/>
    </source>
</evidence>
<keyword evidence="1" id="KW-0732">Signal</keyword>
<dbReference type="Proteomes" id="UP000800035">
    <property type="component" value="Unassembled WGS sequence"/>
</dbReference>
<accession>A0A6A5U9I3</accession>
<dbReference type="SUPFAM" id="SSF55221">
    <property type="entry name" value="Yeast killer toxins"/>
    <property type="match status" value="1"/>
</dbReference>
<dbReference type="InterPro" id="IPR011329">
    <property type="entry name" value="Killer_tox_Kp4/SMK"/>
</dbReference>
<evidence type="ECO:0000313" key="4">
    <source>
        <dbReference type="Proteomes" id="UP000800035"/>
    </source>
</evidence>
<feature type="chain" id="PRO_5025493573" description="Killer toxin Kp4 domain-containing protein" evidence="1">
    <location>
        <begin position="21"/>
        <end position="177"/>
    </location>
</feature>
<dbReference type="Pfam" id="PF09044">
    <property type="entry name" value="Kp4"/>
    <property type="match status" value="1"/>
</dbReference>
<dbReference type="EMBL" id="ML976988">
    <property type="protein sequence ID" value="KAF1957777.1"/>
    <property type="molecule type" value="Genomic_DNA"/>
</dbReference>
<name>A0A6A5U9I3_9PLEO</name>
<proteinExistence type="predicted"/>
<keyword evidence="4" id="KW-1185">Reference proteome</keyword>
<dbReference type="InterPro" id="IPR015131">
    <property type="entry name" value="Killer_tox_Kp4"/>
</dbReference>
<dbReference type="AlphaFoldDB" id="A0A6A5U9I3"/>
<feature type="domain" description="Killer toxin Kp4" evidence="2">
    <location>
        <begin position="67"/>
        <end position="174"/>
    </location>
</feature>
<evidence type="ECO:0000259" key="2">
    <source>
        <dbReference type="Pfam" id="PF09044"/>
    </source>
</evidence>
<protein>
    <recommendedName>
        <fullName evidence="2">Killer toxin Kp4 domain-containing protein</fullName>
    </recommendedName>
</protein>
<dbReference type="GO" id="GO:0005576">
    <property type="term" value="C:extracellular region"/>
    <property type="evidence" value="ECO:0007669"/>
    <property type="project" value="InterPro"/>
</dbReference>
<gene>
    <name evidence="3" type="ORF">CC80DRAFT_546839</name>
</gene>
<reference evidence="3" key="1">
    <citation type="journal article" date="2020" name="Stud. Mycol.">
        <title>101 Dothideomycetes genomes: a test case for predicting lifestyles and emergence of pathogens.</title>
        <authorList>
            <person name="Haridas S."/>
            <person name="Albert R."/>
            <person name="Binder M."/>
            <person name="Bloem J."/>
            <person name="Labutti K."/>
            <person name="Salamov A."/>
            <person name="Andreopoulos B."/>
            <person name="Baker S."/>
            <person name="Barry K."/>
            <person name="Bills G."/>
            <person name="Bluhm B."/>
            <person name="Cannon C."/>
            <person name="Castanera R."/>
            <person name="Culley D."/>
            <person name="Daum C."/>
            <person name="Ezra D."/>
            <person name="Gonzalez J."/>
            <person name="Henrissat B."/>
            <person name="Kuo A."/>
            <person name="Liang C."/>
            <person name="Lipzen A."/>
            <person name="Lutzoni F."/>
            <person name="Magnuson J."/>
            <person name="Mondo S."/>
            <person name="Nolan M."/>
            <person name="Ohm R."/>
            <person name="Pangilinan J."/>
            <person name="Park H.-J."/>
            <person name="Ramirez L."/>
            <person name="Alfaro M."/>
            <person name="Sun H."/>
            <person name="Tritt A."/>
            <person name="Yoshinaga Y."/>
            <person name="Zwiers L.-H."/>
            <person name="Turgeon B."/>
            <person name="Goodwin S."/>
            <person name="Spatafora J."/>
            <person name="Crous P."/>
            <person name="Grigoriev I."/>
        </authorList>
    </citation>
    <scope>NUCLEOTIDE SEQUENCE</scope>
    <source>
        <strain evidence="3">CBS 675.92</strain>
    </source>
</reference>
<organism evidence="3 4">
    <name type="scientific">Byssothecium circinans</name>
    <dbReference type="NCBI Taxonomy" id="147558"/>
    <lineage>
        <taxon>Eukaryota</taxon>
        <taxon>Fungi</taxon>
        <taxon>Dikarya</taxon>
        <taxon>Ascomycota</taxon>
        <taxon>Pezizomycotina</taxon>
        <taxon>Dothideomycetes</taxon>
        <taxon>Pleosporomycetidae</taxon>
        <taxon>Pleosporales</taxon>
        <taxon>Massarineae</taxon>
        <taxon>Massarinaceae</taxon>
        <taxon>Byssothecium</taxon>
    </lineage>
</organism>